<dbReference type="PROSITE" id="PS51257">
    <property type="entry name" value="PROKAR_LIPOPROTEIN"/>
    <property type="match status" value="1"/>
</dbReference>
<gene>
    <name evidence="1" type="ORF">HOV93_44540</name>
</gene>
<dbReference type="EMBL" id="JABRWO010000014">
    <property type="protein sequence ID" value="MBA2117258.1"/>
    <property type="molecule type" value="Genomic_DNA"/>
</dbReference>
<dbReference type="Proteomes" id="UP000551616">
    <property type="component" value="Unassembled WGS sequence"/>
</dbReference>
<comment type="caution">
    <text evidence="1">The sequence shown here is derived from an EMBL/GenBank/DDBJ whole genome shotgun (WGS) entry which is preliminary data.</text>
</comment>
<reference evidence="1 2" key="1">
    <citation type="submission" date="2020-05" db="EMBL/GenBank/DDBJ databases">
        <title>Bremerella alba sp. nov., a novel planctomycete isolated from the surface of the macroalga Fucus spiralis.</title>
        <authorList>
            <person name="Godinho O."/>
            <person name="Botelho R."/>
            <person name="Albuquerque L."/>
            <person name="Wiegand S."/>
            <person name="Da Costa M.S."/>
            <person name="Lobo-Da-Cunha A."/>
            <person name="Jogler C."/>
            <person name="Lage O.M."/>
        </authorList>
    </citation>
    <scope>NUCLEOTIDE SEQUENCE [LARGE SCALE GENOMIC DNA]</scope>
    <source>
        <strain evidence="1 2">FF15</strain>
    </source>
</reference>
<organism evidence="1 2">
    <name type="scientific">Bremerella alba</name>
    <dbReference type="NCBI Taxonomy" id="980252"/>
    <lineage>
        <taxon>Bacteria</taxon>
        <taxon>Pseudomonadati</taxon>
        <taxon>Planctomycetota</taxon>
        <taxon>Planctomycetia</taxon>
        <taxon>Pirellulales</taxon>
        <taxon>Pirellulaceae</taxon>
        <taxon>Bremerella</taxon>
    </lineage>
</organism>
<proteinExistence type="predicted"/>
<evidence type="ECO:0000313" key="2">
    <source>
        <dbReference type="Proteomes" id="UP000551616"/>
    </source>
</evidence>
<evidence type="ECO:0008006" key="3">
    <source>
        <dbReference type="Google" id="ProtNLM"/>
    </source>
</evidence>
<dbReference type="RefSeq" id="WP_207398645.1">
    <property type="nucleotide sequence ID" value="NZ_JABRWO010000014.1"/>
</dbReference>
<evidence type="ECO:0000313" key="1">
    <source>
        <dbReference type="EMBL" id="MBA2117258.1"/>
    </source>
</evidence>
<dbReference type="AlphaFoldDB" id="A0A7V8V980"/>
<keyword evidence="2" id="KW-1185">Reference proteome</keyword>
<sequence>MNTNRLLAFACLAVSLLLSGCQKEIEFDAITDADFVQTQTEIVQADVAALIEATKSEDIEALIEFSHPRVVNYMGGRADAYFGMEKAFQEFHELQMSYDVFDVNGQPTFYRTDRHEFVIQKMHSVCLTPEMSIAQNSALIGMRDLGTQQWKYMDYNSETEKKVYKIFPGLPKSIELPEPTVEVTYK</sequence>
<protein>
    <recommendedName>
        <fullName evidence="3">SnoaL-like domain-containing protein</fullName>
    </recommendedName>
</protein>
<name>A0A7V8V980_9BACT</name>
<accession>A0A7V8V980</accession>